<dbReference type="PANTHER" id="PTHR33562">
    <property type="entry name" value="ATILLA, ISOFORM B-RELATED-RELATED"/>
    <property type="match status" value="1"/>
</dbReference>
<protein>
    <submittedName>
        <fullName evidence="11">Uncharacterized protein LOC108566997</fullName>
    </submittedName>
</protein>
<dbReference type="InterPro" id="IPR031424">
    <property type="entry name" value="QVR-like"/>
</dbReference>
<evidence type="ECO:0000256" key="8">
    <source>
        <dbReference type="ARBA" id="ARBA00023288"/>
    </source>
</evidence>
<keyword evidence="3" id="KW-0812">Transmembrane</keyword>
<dbReference type="GeneID" id="108566997"/>
<keyword evidence="5" id="KW-1133">Transmembrane helix</keyword>
<gene>
    <name evidence="11" type="primary">LOC108566997</name>
</gene>
<organism evidence="10 11">
    <name type="scientific">Nicrophorus vespilloides</name>
    <name type="common">Boreal carrion beetle</name>
    <dbReference type="NCBI Taxonomy" id="110193"/>
    <lineage>
        <taxon>Eukaryota</taxon>
        <taxon>Metazoa</taxon>
        <taxon>Ecdysozoa</taxon>
        <taxon>Arthropoda</taxon>
        <taxon>Hexapoda</taxon>
        <taxon>Insecta</taxon>
        <taxon>Pterygota</taxon>
        <taxon>Neoptera</taxon>
        <taxon>Endopterygota</taxon>
        <taxon>Coleoptera</taxon>
        <taxon>Polyphaga</taxon>
        <taxon>Staphyliniformia</taxon>
        <taxon>Silphidae</taxon>
        <taxon>Nicrophorinae</taxon>
        <taxon>Nicrophorus</taxon>
    </lineage>
</organism>
<keyword evidence="10" id="KW-1185">Reference proteome</keyword>
<keyword evidence="4 9" id="KW-0732">Signal</keyword>
<evidence type="ECO:0000256" key="3">
    <source>
        <dbReference type="ARBA" id="ARBA00022692"/>
    </source>
</evidence>
<dbReference type="Proteomes" id="UP000695000">
    <property type="component" value="Unplaced"/>
</dbReference>
<dbReference type="SUPFAM" id="SSF57302">
    <property type="entry name" value="Snake toxin-like"/>
    <property type="match status" value="1"/>
</dbReference>
<evidence type="ECO:0000256" key="2">
    <source>
        <dbReference type="ARBA" id="ARBA00022622"/>
    </source>
</evidence>
<keyword evidence="7" id="KW-0325">Glycoprotein</keyword>
<keyword evidence="2" id="KW-0336">GPI-anchor</keyword>
<keyword evidence="6" id="KW-0472">Membrane</keyword>
<feature type="signal peptide" evidence="9">
    <location>
        <begin position="1"/>
        <end position="15"/>
    </location>
</feature>
<feature type="chain" id="PRO_5045783039" evidence="9">
    <location>
        <begin position="16"/>
        <end position="224"/>
    </location>
</feature>
<evidence type="ECO:0000256" key="1">
    <source>
        <dbReference type="ARBA" id="ARBA00004589"/>
    </source>
</evidence>
<keyword evidence="8" id="KW-0449">Lipoprotein</keyword>
<dbReference type="InterPro" id="IPR050975">
    <property type="entry name" value="Sleep_regulator"/>
</dbReference>
<evidence type="ECO:0000256" key="4">
    <source>
        <dbReference type="ARBA" id="ARBA00022729"/>
    </source>
</evidence>
<dbReference type="Pfam" id="PF17064">
    <property type="entry name" value="QVR"/>
    <property type="match status" value="1"/>
</dbReference>
<reference evidence="11" key="1">
    <citation type="submission" date="2025-08" db="UniProtKB">
        <authorList>
            <consortium name="RefSeq"/>
        </authorList>
    </citation>
    <scope>IDENTIFICATION</scope>
    <source>
        <tissue evidence="11">Whole Larva</tissue>
    </source>
</reference>
<name>A0ABM1N758_NICVS</name>
<dbReference type="PANTHER" id="PTHR33562:SF14">
    <property type="entry name" value="PROTEIN QUIVER"/>
    <property type="match status" value="1"/>
</dbReference>
<sequence>MAIIIIIEVWGLSFSECPPTLETGPDYQRVSAAQGFQNESSPSLPSQTQVCRTVKFNNKNKRNNNNKSSLKCEIQKSITKMVQKMYAFGILFLAVVCLKTGFALDCYECNSHNDTRCSQDTLPDEMVKSCPKETKEGKPYILCRKIKQIIDFEVNGLPPDNRVIRSCGWDDSTYKNRCYHRSGFGGRQEVCACEGDKCNSSSSLLGSATLLMSLLALLKLSNRC</sequence>
<accession>A0ABM1N758</accession>
<evidence type="ECO:0000256" key="7">
    <source>
        <dbReference type="ARBA" id="ARBA00023180"/>
    </source>
</evidence>
<comment type="subcellular location">
    <subcellularLocation>
        <location evidence="1">Membrane</location>
        <topology evidence="1">Lipid-anchor</topology>
        <topology evidence="1">GPI-anchor</topology>
    </subcellularLocation>
</comment>
<dbReference type="RefSeq" id="XP_017782658.1">
    <property type="nucleotide sequence ID" value="XM_017927169.1"/>
</dbReference>
<proteinExistence type="predicted"/>
<evidence type="ECO:0000313" key="11">
    <source>
        <dbReference type="RefSeq" id="XP_017782658.1"/>
    </source>
</evidence>
<evidence type="ECO:0000256" key="5">
    <source>
        <dbReference type="ARBA" id="ARBA00022989"/>
    </source>
</evidence>
<evidence type="ECO:0000256" key="9">
    <source>
        <dbReference type="SAM" id="SignalP"/>
    </source>
</evidence>
<evidence type="ECO:0000256" key="6">
    <source>
        <dbReference type="ARBA" id="ARBA00023136"/>
    </source>
</evidence>
<dbReference type="InterPro" id="IPR045860">
    <property type="entry name" value="Snake_toxin-like_sf"/>
</dbReference>
<evidence type="ECO:0000313" key="10">
    <source>
        <dbReference type="Proteomes" id="UP000695000"/>
    </source>
</evidence>